<dbReference type="EMBL" id="BJYE01000048">
    <property type="protein sequence ID" value="GEN57922.1"/>
    <property type="molecule type" value="Genomic_DNA"/>
</dbReference>
<comment type="caution">
    <text evidence="2">The sequence shown here is derived from an EMBL/GenBank/DDBJ whole genome shotgun (WGS) entry which is preliminary data.</text>
</comment>
<proteinExistence type="predicted"/>
<dbReference type="Pfam" id="PF02810">
    <property type="entry name" value="SEC-C"/>
    <property type="match status" value="1"/>
</dbReference>
<dbReference type="SUPFAM" id="SSF103642">
    <property type="entry name" value="Sec-C motif"/>
    <property type="match status" value="1"/>
</dbReference>
<reference evidence="2 3" key="1">
    <citation type="submission" date="2019-07" db="EMBL/GenBank/DDBJ databases">
        <title>Whole genome shotgun sequence of Halolactibacillus alkaliphilus NBRC 103919.</title>
        <authorList>
            <person name="Hosoyama A."/>
            <person name="Uohara A."/>
            <person name="Ohji S."/>
            <person name="Ichikawa N."/>
        </authorList>
    </citation>
    <scope>NUCLEOTIDE SEQUENCE [LARGE SCALE GENOMIC DNA]</scope>
    <source>
        <strain evidence="2 3">NBRC 103919</strain>
    </source>
</reference>
<dbReference type="InterPro" id="IPR004027">
    <property type="entry name" value="SEC_C_motif"/>
</dbReference>
<sequence>MSPVLTDFFTHLVAQREDNNEHITLTYKKLLKEKPDILTQAALLGQLTKKDLDAIRRWIEIEGVSKLTKQPLIQRIKDAQEKAVTRFLLTMDNERLTLLKQLLSGHTLDIDQFTAHKLAFFTYTGLTFAVKEDDHARLVMPEDVREYFSNCEQSQWQVQADINDAVIRLTQGLLYYYGYMPKSTVFELVSPIVNYDLTRVNLTIHDAIDYYDYMNETEQDFIDSRVVNLTLLKKEQQKSIYQQHHSFTDDQLIQAGTEDFMDLTDELIRLVKYLKERFLLDDVTMNRYMDDCLILLNSFIDIDPAFIYLNQYLSIESDDDKKRLLALLQESQDSIYTWALKGNKRKKDIKPTHPPVSQKKVGRNEPCPCGSGKKHKKCCG</sequence>
<gene>
    <name evidence="2" type="ORF">HAL01_23860</name>
</gene>
<evidence type="ECO:0000256" key="1">
    <source>
        <dbReference type="SAM" id="MobiDB-lite"/>
    </source>
</evidence>
<protein>
    <recommendedName>
        <fullName evidence="4">SEC-C motif-containing protein</fullName>
    </recommendedName>
</protein>
<evidence type="ECO:0000313" key="2">
    <source>
        <dbReference type="EMBL" id="GEN57922.1"/>
    </source>
</evidence>
<dbReference type="RefSeq" id="WP_170243743.1">
    <property type="nucleotide sequence ID" value="NZ_BJYE01000048.1"/>
</dbReference>
<dbReference type="AlphaFoldDB" id="A0A511X4Q3"/>
<dbReference type="Gene3D" id="3.10.450.50">
    <property type="match status" value="1"/>
</dbReference>
<keyword evidence="3" id="KW-1185">Reference proteome</keyword>
<evidence type="ECO:0008006" key="4">
    <source>
        <dbReference type="Google" id="ProtNLM"/>
    </source>
</evidence>
<dbReference type="STRING" id="442899.SAMN05720591_12721"/>
<accession>A0A511X4Q3</accession>
<feature type="region of interest" description="Disordered" evidence="1">
    <location>
        <begin position="346"/>
        <end position="380"/>
    </location>
</feature>
<dbReference type="Proteomes" id="UP000321400">
    <property type="component" value="Unassembled WGS sequence"/>
</dbReference>
<evidence type="ECO:0000313" key="3">
    <source>
        <dbReference type="Proteomes" id="UP000321400"/>
    </source>
</evidence>
<organism evidence="2 3">
    <name type="scientific">Halolactibacillus alkaliphilus</name>
    <dbReference type="NCBI Taxonomy" id="442899"/>
    <lineage>
        <taxon>Bacteria</taxon>
        <taxon>Bacillati</taxon>
        <taxon>Bacillota</taxon>
        <taxon>Bacilli</taxon>
        <taxon>Bacillales</taxon>
        <taxon>Bacillaceae</taxon>
        <taxon>Halolactibacillus</taxon>
    </lineage>
</organism>
<name>A0A511X4Q3_9BACI</name>